<feature type="signal peptide" evidence="1">
    <location>
        <begin position="1"/>
        <end position="24"/>
    </location>
</feature>
<evidence type="ECO:0000256" key="1">
    <source>
        <dbReference type="SAM" id="SignalP"/>
    </source>
</evidence>
<feature type="chain" id="PRO_5011300266" description="Oxidoreductase molybdopterin-binding domain-containing protein" evidence="1">
    <location>
        <begin position="25"/>
        <end position="169"/>
    </location>
</feature>
<dbReference type="InterPro" id="IPR036374">
    <property type="entry name" value="OxRdtase_Mopterin-bd_sf"/>
</dbReference>
<keyword evidence="3" id="KW-1185">Reference proteome</keyword>
<evidence type="ECO:0000313" key="2">
    <source>
        <dbReference type="EMBL" id="SNR93709.1"/>
    </source>
</evidence>
<evidence type="ECO:0008006" key="4">
    <source>
        <dbReference type="Google" id="ProtNLM"/>
    </source>
</evidence>
<dbReference type="SUPFAM" id="SSF56524">
    <property type="entry name" value="Oxidoreductase molybdopterin-binding domain"/>
    <property type="match status" value="1"/>
</dbReference>
<accession>A0A239ADQ9</accession>
<proteinExistence type="predicted"/>
<sequence length="169" mass="19068">MRLFRLTLFGFLVCCLGATSGVLAAPAYPPSRPALSVQLNDGHSINLSLNDLTSMPKRVLTTSEPNDSTVVEWTGVDLGYLLTHLNIAPDSYSYLRLDALNMYSVMVPREDIQRFNPIIAYLRNGKSMPISEYGPLYLIYPFDLFPELNAQVYFNRSIWQLSKISLINE</sequence>
<evidence type="ECO:0000313" key="3">
    <source>
        <dbReference type="Proteomes" id="UP000242915"/>
    </source>
</evidence>
<dbReference type="AlphaFoldDB" id="A0A239ADQ9"/>
<gene>
    <name evidence="2" type="ORF">SAMN05216255_1110</name>
</gene>
<protein>
    <recommendedName>
        <fullName evidence="4">Oxidoreductase molybdopterin-binding domain-containing protein</fullName>
    </recommendedName>
</protein>
<dbReference type="EMBL" id="FZOG01000001">
    <property type="protein sequence ID" value="SNR93709.1"/>
    <property type="molecule type" value="Genomic_DNA"/>
</dbReference>
<keyword evidence="1" id="KW-0732">Signal</keyword>
<dbReference type="Gene3D" id="3.90.420.10">
    <property type="entry name" value="Oxidoreductase, molybdopterin-binding domain"/>
    <property type="match status" value="1"/>
</dbReference>
<name>A0A239ADQ9_9PSED</name>
<dbReference type="Proteomes" id="UP000242915">
    <property type="component" value="Unassembled WGS sequence"/>
</dbReference>
<reference evidence="3" key="1">
    <citation type="submission" date="2017-06" db="EMBL/GenBank/DDBJ databases">
        <authorList>
            <person name="Varghese N."/>
            <person name="Submissions S."/>
        </authorList>
    </citation>
    <scope>NUCLEOTIDE SEQUENCE [LARGE SCALE GENOMIC DNA]</scope>
    <source>
        <strain evidence="3">CIP 108523</strain>
    </source>
</reference>
<organism evidence="2 3">
    <name type="scientific">Pseudomonas segetis</name>
    <dbReference type="NCBI Taxonomy" id="298908"/>
    <lineage>
        <taxon>Bacteria</taxon>
        <taxon>Pseudomonadati</taxon>
        <taxon>Pseudomonadota</taxon>
        <taxon>Gammaproteobacteria</taxon>
        <taxon>Pseudomonadales</taxon>
        <taxon>Pseudomonadaceae</taxon>
        <taxon>Pseudomonas</taxon>
    </lineage>
</organism>